<accession>A0ABQ5U3U2</accession>
<keyword evidence="3" id="KW-1185">Reference proteome</keyword>
<dbReference type="RefSeq" id="WP_169559823.1">
    <property type="nucleotide sequence ID" value="NZ_BSNF01000001.1"/>
</dbReference>
<sequence>MSVKKKEGSLTAEEKRITKALLSQGWRNQDIQDLINRGRIATINSARITEVKKNNQIKLAKQDEVEFFIARKNAFDPNTGLNLYDHERLIRSREAMILAVHSFNSPTLKFKTEQFAVQANIAWTYLLHEYFSRKGVSITEKDGRSLLLSKMIRRRDSPLSKGVTNNIRDLIEIRDTVEHKLLRRSDQKFFALFQANCLNFDKVLCELFGQKVSLQNELSLALQFAKLDFQQVTDLQKFDIPEHIQTLDARLNQRLTNEEKIDLEYQFKVIYTLDNASKSKAHFEFIQPGSEEGKQIQNVLEKRVIGDDLYPHKPGQACKFITEKSGQKFTSHNHTQAWHFYKVRPTSKSKQPGNTNKEYCIYHSSHGDYTYNDKWIAFVADEIKSEEKFNEIKSFKLK</sequence>
<comment type="caution">
    <text evidence="2">The sequence shown here is derived from an EMBL/GenBank/DDBJ whole genome shotgun (WGS) entry which is preliminary data.</text>
</comment>
<evidence type="ECO:0000259" key="1">
    <source>
        <dbReference type="Pfam" id="PF12358"/>
    </source>
</evidence>
<reference evidence="2" key="2">
    <citation type="submission" date="2023-01" db="EMBL/GenBank/DDBJ databases">
        <title>Draft genome sequence of Sneathiella chinensis strain NBRC 103408.</title>
        <authorList>
            <person name="Sun Q."/>
            <person name="Mori K."/>
        </authorList>
    </citation>
    <scope>NUCLEOTIDE SEQUENCE</scope>
    <source>
        <strain evidence="2">NBRC 103408</strain>
    </source>
</reference>
<dbReference type="Proteomes" id="UP001161409">
    <property type="component" value="Unassembled WGS sequence"/>
</dbReference>
<name>A0ABQ5U3U2_9PROT</name>
<dbReference type="EMBL" id="BSNF01000001">
    <property type="protein sequence ID" value="GLQ05860.1"/>
    <property type="molecule type" value="Genomic_DNA"/>
</dbReference>
<proteinExistence type="predicted"/>
<protein>
    <recommendedName>
        <fullName evidence="1">DUF3644 domain-containing protein</fullName>
    </recommendedName>
</protein>
<evidence type="ECO:0000313" key="2">
    <source>
        <dbReference type="EMBL" id="GLQ05860.1"/>
    </source>
</evidence>
<evidence type="ECO:0000313" key="3">
    <source>
        <dbReference type="Proteomes" id="UP001161409"/>
    </source>
</evidence>
<dbReference type="InterPro" id="IPR022104">
    <property type="entry name" value="DUF3644"/>
</dbReference>
<reference evidence="2" key="1">
    <citation type="journal article" date="2014" name="Int. J. Syst. Evol. Microbiol.">
        <title>Complete genome of a new Firmicutes species belonging to the dominant human colonic microbiota ('Ruminococcus bicirculans') reveals two chromosomes and a selective capacity to utilize plant glucans.</title>
        <authorList>
            <consortium name="NISC Comparative Sequencing Program"/>
            <person name="Wegmann U."/>
            <person name="Louis P."/>
            <person name="Goesmann A."/>
            <person name="Henrissat B."/>
            <person name="Duncan S.H."/>
            <person name="Flint H.J."/>
        </authorList>
    </citation>
    <scope>NUCLEOTIDE SEQUENCE</scope>
    <source>
        <strain evidence="2">NBRC 103408</strain>
    </source>
</reference>
<feature type="domain" description="DUF3644" evidence="1">
    <location>
        <begin position="88"/>
        <end position="252"/>
    </location>
</feature>
<gene>
    <name evidence="2" type="ORF">GCM10007924_10810</name>
</gene>
<dbReference type="Pfam" id="PF12358">
    <property type="entry name" value="DUF3644"/>
    <property type="match status" value="1"/>
</dbReference>
<organism evidence="2 3">
    <name type="scientific">Sneathiella chinensis</name>
    <dbReference type="NCBI Taxonomy" id="349750"/>
    <lineage>
        <taxon>Bacteria</taxon>
        <taxon>Pseudomonadati</taxon>
        <taxon>Pseudomonadota</taxon>
        <taxon>Alphaproteobacteria</taxon>
        <taxon>Sneathiellales</taxon>
        <taxon>Sneathiellaceae</taxon>
        <taxon>Sneathiella</taxon>
    </lineage>
</organism>